<keyword evidence="1" id="KW-0175">Coiled coil</keyword>
<reference evidence="2 3" key="1">
    <citation type="submission" date="2013-05" db="EMBL/GenBank/DDBJ databases">
        <title>Draft genome of the parasitic nematode Anyclostoma ceylanicum.</title>
        <authorList>
            <person name="Mitreva M."/>
        </authorList>
    </citation>
    <scope>NUCLEOTIDE SEQUENCE [LARGE SCALE GENOMIC DNA]</scope>
</reference>
<protein>
    <recommendedName>
        <fullName evidence="4">BZIP domain-containing protein</fullName>
    </recommendedName>
</protein>
<sequence>LFVCHHRVSKIGGRGAVDRSSSIRTAFALVARISCPSESEDQVVCSSCLCDIDNPEAVVFYSPQYEESLLMKYLGESPAGQSVDECSTEFCNYDPLLSDDCMMPSYGNIDPTHSPVSLAASTTSFYEAMTTNDLVIPKSEEQPCERVSRYSCAEDEPVKRPSRRGRPMKITSTSKMANYARNYREQKKNQMLAYEAQVKQLSEENQYLRSENKRLTEGFERLSKQVDSLRRMLDNSAYPSRDPLQTPFMSPCMHQKNFGDDLFDISDLITFPQ</sequence>
<evidence type="ECO:0000313" key="2">
    <source>
        <dbReference type="EMBL" id="EPB77490.1"/>
    </source>
</evidence>
<evidence type="ECO:0000256" key="1">
    <source>
        <dbReference type="SAM" id="Coils"/>
    </source>
</evidence>
<dbReference type="EMBL" id="KE124835">
    <property type="protein sequence ID" value="EPB77490.1"/>
    <property type="molecule type" value="Genomic_DNA"/>
</dbReference>
<organism evidence="2 3">
    <name type="scientific">Ancylostoma ceylanicum</name>
    <dbReference type="NCBI Taxonomy" id="53326"/>
    <lineage>
        <taxon>Eukaryota</taxon>
        <taxon>Metazoa</taxon>
        <taxon>Ecdysozoa</taxon>
        <taxon>Nematoda</taxon>
        <taxon>Chromadorea</taxon>
        <taxon>Rhabditida</taxon>
        <taxon>Rhabditina</taxon>
        <taxon>Rhabditomorpha</taxon>
        <taxon>Strongyloidea</taxon>
        <taxon>Ancylostomatidae</taxon>
        <taxon>Ancylostomatinae</taxon>
        <taxon>Ancylostoma</taxon>
    </lineage>
</organism>
<dbReference type="Gene3D" id="1.20.5.170">
    <property type="match status" value="1"/>
</dbReference>
<feature type="coiled-coil region" evidence="1">
    <location>
        <begin position="184"/>
        <end position="232"/>
    </location>
</feature>
<gene>
    <name evidence="2" type="ORF">ANCCEY_03399</name>
</gene>
<dbReference type="Proteomes" id="UP000054495">
    <property type="component" value="Unassembled WGS sequence"/>
</dbReference>
<dbReference type="CDD" id="cd14686">
    <property type="entry name" value="bZIP"/>
    <property type="match status" value="1"/>
</dbReference>
<evidence type="ECO:0000313" key="3">
    <source>
        <dbReference type="Proteomes" id="UP000054495"/>
    </source>
</evidence>
<keyword evidence="3" id="KW-1185">Reference proteome</keyword>
<dbReference type="AlphaFoldDB" id="A0A0D6LZM7"/>
<accession>A0A0D6LZM7</accession>
<proteinExistence type="predicted"/>
<name>A0A0D6LZM7_9BILA</name>
<feature type="non-terminal residue" evidence="2">
    <location>
        <position position="1"/>
    </location>
</feature>
<evidence type="ECO:0008006" key="4">
    <source>
        <dbReference type="Google" id="ProtNLM"/>
    </source>
</evidence>